<reference evidence="1 2" key="1">
    <citation type="journal article" date="2021" name="Hortic Res">
        <title>Chromosome-scale assembly of the Dendrobium chrysotoxum genome enhances the understanding of orchid evolution.</title>
        <authorList>
            <person name="Zhang Y."/>
            <person name="Zhang G.Q."/>
            <person name="Zhang D."/>
            <person name="Liu X.D."/>
            <person name="Xu X.Y."/>
            <person name="Sun W.H."/>
            <person name="Yu X."/>
            <person name="Zhu X."/>
            <person name="Wang Z.W."/>
            <person name="Zhao X."/>
            <person name="Zhong W.Y."/>
            <person name="Chen H."/>
            <person name="Yin W.L."/>
            <person name="Huang T."/>
            <person name="Niu S.C."/>
            <person name="Liu Z.J."/>
        </authorList>
    </citation>
    <scope>NUCLEOTIDE SEQUENCE [LARGE SCALE GENOMIC DNA]</scope>
    <source>
        <strain evidence="1">Lindl</strain>
    </source>
</reference>
<protein>
    <submittedName>
        <fullName evidence="1">Uncharacterized protein</fullName>
    </submittedName>
</protein>
<name>A0AAV7GZQ7_DENCH</name>
<keyword evidence="2" id="KW-1185">Reference proteome</keyword>
<proteinExistence type="predicted"/>
<evidence type="ECO:0000313" key="2">
    <source>
        <dbReference type="Proteomes" id="UP000775213"/>
    </source>
</evidence>
<organism evidence="1 2">
    <name type="scientific">Dendrobium chrysotoxum</name>
    <name type="common">Orchid</name>
    <dbReference type="NCBI Taxonomy" id="161865"/>
    <lineage>
        <taxon>Eukaryota</taxon>
        <taxon>Viridiplantae</taxon>
        <taxon>Streptophyta</taxon>
        <taxon>Embryophyta</taxon>
        <taxon>Tracheophyta</taxon>
        <taxon>Spermatophyta</taxon>
        <taxon>Magnoliopsida</taxon>
        <taxon>Liliopsida</taxon>
        <taxon>Asparagales</taxon>
        <taxon>Orchidaceae</taxon>
        <taxon>Epidendroideae</taxon>
        <taxon>Malaxideae</taxon>
        <taxon>Dendrobiinae</taxon>
        <taxon>Dendrobium</taxon>
    </lineage>
</organism>
<dbReference type="EMBL" id="JAGFBR010000009">
    <property type="protein sequence ID" value="KAH0462301.1"/>
    <property type="molecule type" value="Genomic_DNA"/>
</dbReference>
<gene>
    <name evidence="1" type="ORF">IEQ34_009876</name>
</gene>
<dbReference type="Proteomes" id="UP000775213">
    <property type="component" value="Unassembled WGS sequence"/>
</dbReference>
<dbReference type="AlphaFoldDB" id="A0AAV7GZQ7"/>
<comment type="caution">
    <text evidence="1">The sequence shown here is derived from an EMBL/GenBank/DDBJ whole genome shotgun (WGS) entry which is preliminary data.</text>
</comment>
<sequence>MLVIYESFLHHQLKNELHQLHMGDKCMFDIVMDVGIIIDPEDIILYTLNGKPSSYHAYKISIQIKLQPICFDNLYSLLCVEELNIIVEASWDRPSEGVINSKFALAVALLKTYCYALYQAIGRG</sequence>
<accession>A0AAV7GZQ7</accession>
<evidence type="ECO:0000313" key="1">
    <source>
        <dbReference type="EMBL" id="KAH0462301.1"/>
    </source>
</evidence>